<protein>
    <submittedName>
        <fullName evidence="2">SIMPL domain-containing protein</fullName>
    </submittedName>
</protein>
<comment type="caution">
    <text evidence="2">The sequence shown here is derived from an EMBL/GenBank/DDBJ whole genome shotgun (WGS) entry which is preliminary data.</text>
</comment>
<dbReference type="InterPro" id="IPR007497">
    <property type="entry name" value="SIMPL/DUF541"/>
</dbReference>
<dbReference type="PANTHER" id="PTHR34387:SF1">
    <property type="entry name" value="PERIPLASMIC IMMUNOGENIC PROTEIN"/>
    <property type="match status" value="1"/>
</dbReference>
<dbReference type="Gene3D" id="3.30.70.2970">
    <property type="entry name" value="Protein of unknown function (DUF541), domain 2"/>
    <property type="match status" value="1"/>
</dbReference>
<dbReference type="EMBL" id="VTWH01000004">
    <property type="protein sequence ID" value="KAA0969027.1"/>
    <property type="molecule type" value="Genomic_DNA"/>
</dbReference>
<reference evidence="2 3" key="1">
    <citation type="submission" date="2019-08" db="EMBL/GenBank/DDBJ databases">
        <title>Aureimonas fodiniaquatilis sp. nov., isolated from a coal mine wastewater.</title>
        <authorList>
            <person name="Kim W."/>
        </authorList>
    </citation>
    <scope>NUCLEOTIDE SEQUENCE [LARGE SCALE GENOMIC DNA]</scope>
    <source>
        <strain evidence="2 3">CAU 1482</strain>
    </source>
</reference>
<sequence length="251" mass="26376">MHLKTLALPLAALFIATPLAAMAQSPQEADRAQRTLTVVGEGRANAAPNLAVTSLTVLRTAETAAEALAEANTASNAVSAALRELGIADRDLQTAGFSINPQYQFDNPQDGRPGNPPKIVGYEVRNSLTVRVRDISKLGDLLDQSIKLGVNQGGDISFQFEDSAALQNDARRDAVAKAQATAETLTEAAGVKLGQIISMSEDGGLSPRPPMPMGAAMRMTASTDESVSIEAGENSVFASVRVVYELLPDTE</sequence>
<proteinExistence type="predicted"/>
<organism evidence="2 3">
    <name type="scientific">Aureimonas fodinaquatilis</name>
    <dbReference type="NCBI Taxonomy" id="2565783"/>
    <lineage>
        <taxon>Bacteria</taxon>
        <taxon>Pseudomonadati</taxon>
        <taxon>Pseudomonadota</taxon>
        <taxon>Alphaproteobacteria</taxon>
        <taxon>Hyphomicrobiales</taxon>
        <taxon>Aurantimonadaceae</taxon>
        <taxon>Aureimonas</taxon>
    </lineage>
</organism>
<dbReference type="AlphaFoldDB" id="A0A5B0DQE4"/>
<evidence type="ECO:0000256" key="1">
    <source>
        <dbReference type="SAM" id="SignalP"/>
    </source>
</evidence>
<name>A0A5B0DQE4_9HYPH</name>
<gene>
    <name evidence="2" type="ORF">FPY71_15870</name>
</gene>
<dbReference type="InterPro" id="IPR052022">
    <property type="entry name" value="26kDa_periplasmic_antigen"/>
</dbReference>
<dbReference type="RefSeq" id="WP_149301300.1">
    <property type="nucleotide sequence ID" value="NZ_VTWH01000004.1"/>
</dbReference>
<dbReference type="Proteomes" id="UP000324738">
    <property type="component" value="Unassembled WGS sequence"/>
</dbReference>
<dbReference type="PANTHER" id="PTHR34387">
    <property type="entry name" value="SLR1258 PROTEIN"/>
    <property type="match status" value="1"/>
</dbReference>
<dbReference type="Gene3D" id="3.30.110.170">
    <property type="entry name" value="Protein of unknown function (DUF541), domain 1"/>
    <property type="match status" value="1"/>
</dbReference>
<evidence type="ECO:0000313" key="3">
    <source>
        <dbReference type="Proteomes" id="UP000324738"/>
    </source>
</evidence>
<dbReference type="OrthoDB" id="9813144at2"/>
<accession>A0A5B0DQE4</accession>
<keyword evidence="1" id="KW-0732">Signal</keyword>
<feature type="chain" id="PRO_5023037311" evidence="1">
    <location>
        <begin position="24"/>
        <end position="251"/>
    </location>
</feature>
<keyword evidence="3" id="KW-1185">Reference proteome</keyword>
<dbReference type="GO" id="GO:0006974">
    <property type="term" value="P:DNA damage response"/>
    <property type="evidence" value="ECO:0007669"/>
    <property type="project" value="TreeGrafter"/>
</dbReference>
<evidence type="ECO:0000313" key="2">
    <source>
        <dbReference type="EMBL" id="KAA0969027.1"/>
    </source>
</evidence>
<feature type="signal peptide" evidence="1">
    <location>
        <begin position="1"/>
        <end position="23"/>
    </location>
</feature>
<dbReference type="Pfam" id="PF04402">
    <property type="entry name" value="SIMPL"/>
    <property type="match status" value="1"/>
</dbReference>